<organism evidence="1">
    <name type="scientific">Cladocopium goreaui</name>
    <dbReference type="NCBI Taxonomy" id="2562237"/>
    <lineage>
        <taxon>Eukaryota</taxon>
        <taxon>Sar</taxon>
        <taxon>Alveolata</taxon>
        <taxon>Dinophyceae</taxon>
        <taxon>Suessiales</taxon>
        <taxon>Symbiodiniaceae</taxon>
        <taxon>Cladocopium</taxon>
    </lineage>
</organism>
<proteinExistence type="predicted"/>
<dbReference type="Proteomes" id="UP001152797">
    <property type="component" value="Unassembled WGS sequence"/>
</dbReference>
<dbReference type="EMBL" id="CAMXCT010000423">
    <property type="protein sequence ID" value="CAI3978579.1"/>
    <property type="molecule type" value="Genomic_DNA"/>
</dbReference>
<dbReference type="OrthoDB" id="416542at2759"/>
<sequence length="217" mass="24102">MEVACHAAGPHQVAAARTSTCSLQKKPHGKPDRQCIAHCSNGFRCPRAVQTSFSTRHKACPVPYCERHLKFGDDALKVYQHPKGFGKILVARFNLPKGYRMVYHGLRQTTGTDPHLDPDEDRTLWFYPAPGFEVNGYLDPSPCPGSVLQFAANGGPQEVANIRQNDRSFGHRNGSYGGMEYEASMSIPAGTQLVHNYGSEWWKDRPELKRSNVGTDS</sequence>
<evidence type="ECO:0000313" key="1">
    <source>
        <dbReference type="EMBL" id="CAI3978579.1"/>
    </source>
</evidence>
<dbReference type="EMBL" id="CAMXCT020000423">
    <property type="protein sequence ID" value="CAL1131954.1"/>
    <property type="molecule type" value="Genomic_DNA"/>
</dbReference>
<gene>
    <name evidence="1" type="ORF">C1SCF055_LOCUS6620</name>
</gene>
<dbReference type="AlphaFoldDB" id="A0A9P1BSD0"/>
<evidence type="ECO:0000313" key="2">
    <source>
        <dbReference type="EMBL" id="CAL4765891.1"/>
    </source>
</evidence>
<reference evidence="1" key="1">
    <citation type="submission" date="2022-10" db="EMBL/GenBank/DDBJ databases">
        <authorList>
            <person name="Chen Y."/>
            <person name="Dougan E. K."/>
            <person name="Chan C."/>
            <person name="Rhodes N."/>
            <person name="Thang M."/>
        </authorList>
    </citation>
    <scope>NUCLEOTIDE SEQUENCE</scope>
</reference>
<protein>
    <submittedName>
        <fullName evidence="2">SET domain-containing protein</fullName>
    </submittedName>
</protein>
<dbReference type="EMBL" id="CAMXCT030000423">
    <property type="protein sequence ID" value="CAL4765891.1"/>
    <property type="molecule type" value="Genomic_DNA"/>
</dbReference>
<keyword evidence="3" id="KW-1185">Reference proteome</keyword>
<comment type="caution">
    <text evidence="1">The sequence shown here is derived from an EMBL/GenBank/DDBJ whole genome shotgun (WGS) entry which is preliminary data.</text>
</comment>
<name>A0A9P1BSD0_9DINO</name>
<accession>A0A9P1BSD0</accession>
<reference evidence="2 3" key="2">
    <citation type="submission" date="2024-05" db="EMBL/GenBank/DDBJ databases">
        <authorList>
            <person name="Chen Y."/>
            <person name="Shah S."/>
            <person name="Dougan E. K."/>
            <person name="Thang M."/>
            <person name="Chan C."/>
        </authorList>
    </citation>
    <scope>NUCLEOTIDE SEQUENCE [LARGE SCALE GENOMIC DNA]</scope>
</reference>
<evidence type="ECO:0000313" key="3">
    <source>
        <dbReference type="Proteomes" id="UP001152797"/>
    </source>
</evidence>